<dbReference type="InterPro" id="IPR013762">
    <property type="entry name" value="Integrase-like_cat_sf"/>
</dbReference>
<dbReference type="InterPro" id="IPR011010">
    <property type="entry name" value="DNA_brk_join_enz"/>
</dbReference>
<evidence type="ECO:0000256" key="2">
    <source>
        <dbReference type="ARBA" id="ARBA00023172"/>
    </source>
</evidence>
<dbReference type="InterPro" id="IPR010998">
    <property type="entry name" value="Integrase_recombinase_N"/>
</dbReference>
<feature type="transmembrane region" description="Helical" evidence="5">
    <location>
        <begin position="6"/>
        <end position="29"/>
    </location>
</feature>
<dbReference type="PANTHER" id="PTHR34219">
    <property type="entry name" value="IRON-REGULATED INNER MEMBRANE PROTEIN-RELATED"/>
    <property type="match status" value="1"/>
</dbReference>
<evidence type="ECO:0000256" key="1">
    <source>
        <dbReference type="ARBA" id="ARBA00023125"/>
    </source>
</evidence>
<comment type="caution">
    <text evidence="6">The sequence shown here is derived from an EMBL/GenBank/DDBJ whole genome shotgun (WGS) entry which is preliminary data.</text>
</comment>
<keyword evidence="5" id="KW-0472">Membrane</keyword>
<keyword evidence="5" id="KW-1133">Transmembrane helix</keyword>
<dbReference type="EMBL" id="JANAVZ010000006">
    <property type="protein sequence ID" value="MCT4333723.1"/>
    <property type="molecule type" value="Genomic_DNA"/>
</dbReference>
<dbReference type="Gene3D" id="1.10.150.130">
    <property type="match status" value="1"/>
</dbReference>
<evidence type="ECO:0000313" key="6">
    <source>
        <dbReference type="EMBL" id="MCT4333723.1"/>
    </source>
</evidence>
<organism evidence="6 7">
    <name type="scientific">Paracoccus maritimus</name>
    <dbReference type="NCBI Taxonomy" id="2933292"/>
    <lineage>
        <taxon>Bacteria</taxon>
        <taxon>Pseudomonadati</taxon>
        <taxon>Pseudomonadota</taxon>
        <taxon>Alphaproteobacteria</taxon>
        <taxon>Rhodobacterales</taxon>
        <taxon>Paracoccaceae</taxon>
        <taxon>Paracoccus</taxon>
    </lineage>
</organism>
<keyword evidence="3" id="KW-0175">Coiled coil</keyword>
<dbReference type="InterPro" id="IPR005625">
    <property type="entry name" value="PepSY-ass_TM"/>
</dbReference>
<dbReference type="PANTHER" id="PTHR34219:SF1">
    <property type="entry name" value="PEPSY DOMAIN-CONTAINING PROTEIN"/>
    <property type="match status" value="1"/>
</dbReference>
<accession>A0ABT2KB06</accession>
<gene>
    <name evidence="6" type="ORF">MU516_12690</name>
</gene>
<evidence type="ECO:0000313" key="7">
    <source>
        <dbReference type="Proteomes" id="UP001320702"/>
    </source>
</evidence>
<dbReference type="Gene3D" id="1.10.443.10">
    <property type="entry name" value="Intergrase catalytic core"/>
    <property type="match status" value="1"/>
</dbReference>
<protein>
    <submittedName>
        <fullName evidence="6">PepSY domain-containing protein</fullName>
    </submittedName>
</protein>
<evidence type="ECO:0000256" key="4">
    <source>
        <dbReference type="SAM" id="MobiDB-lite"/>
    </source>
</evidence>
<dbReference type="Pfam" id="PF03929">
    <property type="entry name" value="PepSY_TM"/>
    <property type="match status" value="1"/>
</dbReference>
<evidence type="ECO:0000256" key="3">
    <source>
        <dbReference type="SAM" id="Coils"/>
    </source>
</evidence>
<evidence type="ECO:0000256" key="5">
    <source>
        <dbReference type="SAM" id="Phobius"/>
    </source>
</evidence>
<feature type="coiled-coil region" evidence="3">
    <location>
        <begin position="286"/>
        <end position="313"/>
    </location>
</feature>
<keyword evidence="5" id="KW-0812">Transmembrane</keyword>
<sequence length="631" mass="70257">METTASLIVLLIVTGLWMWLPKAGIRAVVPDLRARGRNLFKSLHTSVGTVISLFLLLFVLSGLSWSGIWGAQFVQPWASFPAEKSWKNIPLSDRTHASMNHAGHQDVAWGMEQVPMPASGSDAGAAGVSDRVTLDTVSAWAVENGFSGQYKISIPQDEAGVFTVMAEVRNEDGVMPWEDRTTHLDQYTGNVLADIHYAEYSLMAKAMACPVTSRIGSIRLWSGRVLSFCWPKPGGHEVKTDRLIPNPPQGLRQRTRSYGTTRIWWEPSGAARALGFSVVELDETRLTWSRREAEKLNRELAQAQRNGRRTARAPGGRTIEALIEQYRKSLAFTELAPKTQDSYSGHFRLIVEKWGASAVRDFTKPVMRAWYETLYRTKSDHMAIAQIRAMSLLFSHAEMIGWRAEGTNPCLRLKMKTPKPRKRAASWDEVDLLVATADRIGLPSVGTAILLSLLQGQRQTDVFSATAGDFEPRLVQEGGKPRTRVQWTFTRSKRGNSGALWLHSEVQGRVLSVLDGVNDPARRLLRDELTGADYDDELFGRRFRKVRDEAVAADKQGKLTGLSRLQFRDLRRTFGILSRSGGATKDDTGDVLGNSAASNPQLANTYMPSQLDTASRAVEAIRRPMKPKRRA</sequence>
<proteinExistence type="predicted"/>
<reference evidence="6 7" key="1">
    <citation type="submission" date="2022-04" db="EMBL/GenBank/DDBJ databases">
        <title>Paracoccus sp. YLB-12 draft genome sequence.</title>
        <authorList>
            <person name="Yu L."/>
        </authorList>
    </citation>
    <scope>NUCLEOTIDE SEQUENCE [LARGE SCALE GENOMIC DNA]</scope>
    <source>
        <strain evidence="6 7">YLB-12</strain>
    </source>
</reference>
<keyword evidence="1" id="KW-0238">DNA-binding</keyword>
<dbReference type="SUPFAM" id="SSF56349">
    <property type="entry name" value="DNA breaking-rejoining enzymes"/>
    <property type="match status" value="1"/>
</dbReference>
<name>A0ABT2KB06_9RHOB</name>
<feature type="transmembrane region" description="Helical" evidence="5">
    <location>
        <begin position="50"/>
        <end position="71"/>
    </location>
</feature>
<dbReference type="Proteomes" id="UP001320702">
    <property type="component" value="Unassembled WGS sequence"/>
</dbReference>
<feature type="region of interest" description="Disordered" evidence="4">
    <location>
        <begin position="579"/>
        <end position="600"/>
    </location>
</feature>
<keyword evidence="2" id="KW-0233">DNA recombination</keyword>
<keyword evidence="7" id="KW-1185">Reference proteome</keyword>